<keyword evidence="4" id="KW-1185">Reference proteome</keyword>
<proteinExistence type="predicted"/>
<dbReference type="EMBL" id="JAWDIT010000007">
    <property type="protein sequence ID" value="MDU0347115.1"/>
    <property type="molecule type" value="Genomic_DNA"/>
</dbReference>
<comment type="caution">
    <text evidence="3">The sequence shown here is derived from an EMBL/GenBank/DDBJ whole genome shotgun (WGS) entry which is preliminary data.</text>
</comment>
<keyword evidence="2" id="KW-0812">Transmembrane</keyword>
<feature type="transmembrane region" description="Helical" evidence="2">
    <location>
        <begin position="120"/>
        <end position="143"/>
    </location>
</feature>
<feature type="transmembrane region" description="Helical" evidence="2">
    <location>
        <begin position="81"/>
        <end position="100"/>
    </location>
</feature>
<dbReference type="Proteomes" id="UP001261125">
    <property type="component" value="Unassembled WGS sequence"/>
</dbReference>
<dbReference type="Pfam" id="PF19779">
    <property type="entry name" value="DUF6264"/>
    <property type="match status" value="1"/>
</dbReference>
<evidence type="ECO:0000256" key="2">
    <source>
        <dbReference type="SAM" id="Phobius"/>
    </source>
</evidence>
<evidence type="ECO:0000313" key="4">
    <source>
        <dbReference type="Proteomes" id="UP001261125"/>
    </source>
</evidence>
<evidence type="ECO:0000256" key="1">
    <source>
        <dbReference type="SAM" id="MobiDB-lite"/>
    </source>
</evidence>
<gene>
    <name evidence="3" type="ORF">RWH44_15555</name>
</gene>
<protein>
    <submittedName>
        <fullName evidence="3">DUF6264 family protein</fullName>
    </submittedName>
</protein>
<dbReference type="InterPro" id="IPR046231">
    <property type="entry name" value="DUF6264"/>
</dbReference>
<organism evidence="3 4">
    <name type="scientific">Microbacterium phycohabitans</name>
    <dbReference type="NCBI Taxonomy" id="3075993"/>
    <lineage>
        <taxon>Bacteria</taxon>
        <taxon>Bacillati</taxon>
        <taxon>Actinomycetota</taxon>
        <taxon>Actinomycetes</taxon>
        <taxon>Micrococcales</taxon>
        <taxon>Microbacteriaceae</taxon>
        <taxon>Microbacterium</taxon>
    </lineage>
</organism>
<name>A0ABU3SQW9_9MICO</name>
<accession>A0ABU3SQW9</accession>
<sequence>MSDDSGVPAPGAERPRPQFGEYATPEEQRARIQRPEVTEALEAGVAPQPERESPAAAKAPVALAAPATGGARVDRIVTFGLLFYGLFSVVTTIVQLLNFPEYAERGAQMLGVTATFTNLSAGYVWGAAASLVYGVGWLLTAVFTWRRLRRGRIAFWVPLVGFVATALVAGVCVTMALVGDAQFMSAILDSVPN</sequence>
<feature type="compositionally biased region" description="Basic and acidic residues" evidence="1">
    <location>
        <begin position="26"/>
        <end position="37"/>
    </location>
</feature>
<evidence type="ECO:0000313" key="3">
    <source>
        <dbReference type="EMBL" id="MDU0347115.1"/>
    </source>
</evidence>
<feature type="region of interest" description="Disordered" evidence="1">
    <location>
        <begin position="1"/>
        <end position="53"/>
    </location>
</feature>
<dbReference type="RefSeq" id="WP_316005273.1">
    <property type="nucleotide sequence ID" value="NZ_JAWDIT010000007.1"/>
</dbReference>
<keyword evidence="2" id="KW-1133">Transmembrane helix</keyword>
<reference evidence="3 4" key="1">
    <citation type="submission" date="2023-09" db="EMBL/GenBank/DDBJ databases">
        <title>Microbacterium fusihabitans sp. nov., Microbacterium phycihabitans sp. nov., and Microbacterium cervinum sp. nov., isolated from dried seaweeds of beach.</title>
        <authorList>
            <person name="Lee S.D."/>
        </authorList>
    </citation>
    <scope>NUCLEOTIDE SEQUENCE [LARGE SCALE GENOMIC DNA]</scope>
    <source>
        <strain evidence="3 4">KSW2-29</strain>
    </source>
</reference>
<keyword evidence="2" id="KW-0472">Membrane</keyword>
<feature type="transmembrane region" description="Helical" evidence="2">
    <location>
        <begin position="155"/>
        <end position="178"/>
    </location>
</feature>